<evidence type="ECO:0000313" key="3">
    <source>
        <dbReference type="Proteomes" id="UP001515500"/>
    </source>
</evidence>
<dbReference type="Proteomes" id="UP001515500">
    <property type="component" value="Chromosome 17"/>
</dbReference>
<accession>A0AB40CVS5</accession>
<dbReference type="GO" id="GO:0008270">
    <property type="term" value="F:zinc ion binding"/>
    <property type="evidence" value="ECO:0007669"/>
    <property type="project" value="UniProtKB-KW"/>
</dbReference>
<evidence type="ECO:0000259" key="2">
    <source>
        <dbReference type="PROSITE" id="PS50158"/>
    </source>
</evidence>
<keyword evidence="1" id="KW-0479">Metal-binding</keyword>
<feature type="domain" description="CCHC-type" evidence="2">
    <location>
        <begin position="83"/>
        <end position="99"/>
    </location>
</feature>
<dbReference type="InterPro" id="IPR036875">
    <property type="entry name" value="Znf_CCHC_sf"/>
</dbReference>
<dbReference type="Gene3D" id="4.10.60.10">
    <property type="entry name" value="Zinc finger, CCHC-type"/>
    <property type="match status" value="1"/>
</dbReference>
<protein>
    <submittedName>
        <fullName evidence="4">Uncharacterized protein LOC120281412</fullName>
    </submittedName>
</protein>
<organism evidence="3 4">
    <name type="scientific">Dioscorea cayennensis subsp. rotundata</name>
    <name type="common">White Guinea yam</name>
    <name type="synonym">Dioscorea rotundata</name>
    <dbReference type="NCBI Taxonomy" id="55577"/>
    <lineage>
        <taxon>Eukaryota</taxon>
        <taxon>Viridiplantae</taxon>
        <taxon>Streptophyta</taxon>
        <taxon>Embryophyta</taxon>
        <taxon>Tracheophyta</taxon>
        <taxon>Spermatophyta</taxon>
        <taxon>Magnoliopsida</taxon>
        <taxon>Liliopsida</taxon>
        <taxon>Dioscoreales</taxon>
        <taxon>Dioscoreaceae</taxon>
        <taxon>Dioscorea</taxon>
    </lineage>
</organism>
<reference evidence="4" key="1">
    <citation type="submission" date="2025-08" db="UniProtKB">
        <authorList>
            <consortium name="RefSeq"/>
        </authorList>
    </citation>
    <scope>IDENTIFICATION</scope>
</reference>
<dbReference type="RefSeq" id="XP_039144191.1">
    <property type="nucleotide sequence ID" value="XM_039288257.1"/>
</dbReference>
<evidence type="ECO:0000256" key="1">
    <source>
        <dbReference type="PROSITE-ProRule" id="PRU00047"/>
    </source>
</evidence>
<gene>
    <name evidence="4" type="primary">LOC120281412</name>
</gene>
<sequence length="158" mass="18572">MHALAFIHSIRGAKWEDYVDDYFSVDKYKATYQMEVAPMPDMNEWVITGDGESLLPPISRRPAGRPRKNRIKGFDEVKKGRHKCKRCGSFGHHAKKCKELEKESDPSMQSMASSSNVQQTYRLMLRMEFEVVICVIWRLLFFRSLVCFCINEHMYYFS</sequence>
<dbReference type="PROSITE" id="PS50158">
    <property type="entry name" value="ZF_CCHC"/>
    <property type="match status" value="1"/>
</dbReference>
<proteinExistence type="predicted"/>
<dbReference type="AlphaFoldDB" id="A0AB40CVS5"/>
<name>A0AB40CVS5_DIOCR</name>
<dbReference type="InterPro" id="IPR001878">
    <property type="entry name" value="Znf_CCHC"/>
</dbReference>
<dbReference type="GeneID" id="120281412"/>
<keyword evidence="3" id="KW-1185">Reference proteome</keyword>
<dbReference type="GO" id="GO:0003676">
    <property type="term" value="F:nucleic acid binding"/>
    <property type="evidence" value="ECO:0007669"/>
    <property type="project" value="InterPro"/>
</dbReference>
<keyword evidence="1" id="KW-0863">Zinc-finger</keyword>
<keyword evidence="1" id="KW-0862">Zinc</keyword>
<dbReference type="SUPFAM" id="SSF57756">
    <property type="entry name" value="Retrovirus zinc finger-like domains"/>
    <property type="match status" value="1"/>
</dbReference>
<evidence type="ECO:0000313" key="4">
    <source>
        <dbReference type="RefSeq" id="XP_039144191.1"/>
    </source>
</evidence>